<evidence type="ECO:0000256" key="2">
    <source>
        <dbReference type="ARBA" id="ARBA00022475"/>
    </source>
</evidence>
<keyword evidence="3 6" id="KW-0812">Transmembrane</keyword>
<keyword evidence="5 6" id="KW-0472">Membrane</keyword>
<dbReference type="InterPro" id="IPR013604">
    <property type="entry name" value="7TM_chemorcpt"/>
</dbReference>
<sequence>MMKKKLIKDIAMLYIYISRAVNEINLVFSIEMICVYTVSLIYEVTIAYYLLRVAMNSAEFFDWASLYLAMLVTLAFIIPTIISIGCSFYLITVFQNFSSYIVEYAWTTHNGSIDMTTQMQLLFELIKLRPIKVSCGFFDINLPLILSNIAVVGSYLVIICQFEITTQAATPNGK</sequence>
<evidence type="ECO:0008006" key="9">
    <source>
        <dbReference type="Google" id="ProtNLM"/>
    </source>
</evidence>
<dbReference type="GO" id="GO:0050909">
    <property type="term" value="P:sensory perception of taste"/>
    <property type="evidence" value="ECO:0007669"/>
    <property type="project" value="InterPro"/>
</dbReference>
<dbReference type="Proteomes" id="UP001153620">
    <property type="component" value="Chromosome 3"/>
</dbReference>
<keyword evidence="2" id="KW-1003">Cell membrane</keyword>
<evidence type="ECO:0000256" key="1">
    <source>
        <dbReference type="ARBA" id="ARBA00004651"/>
    </source>
</evidence>
<evidence type="ECO:0000256" key="6">
    <source>
        <dbReference type="SAM" id="Phobius"/>
    </source>
</evidence>
<dbReference type="EMBL" id="OU895879">
    <property type="protein sequence ID" value="CAG9807457.1"/>
    <property type="molecule type" value="Genomic_DNA"/>
</dbReference>
<evidence type="ECO:0000256" key="4">
    <source>
        <dbReference type="ARBA" id="ARBA00022989"/>
    </source>
</evidence>
<keyword evidence="8" id="KW-1185">Reference proteome</keyword>
<evidence type="ECO:0000256" key="3">
    <source>
        <dbReference type="ARBA" id="ARBA00022692"/>
    </source>
</evidence>
<feature type="transmembrane region" description="Helical" evidence="6">
    <location>
        <begin position="26"/>
        <end position="51"/>
    </location>
</feature>
<reference evidence="7" key="2">
    <citation type="submission" date="2022-10" db="EMBL/GenBank/DDBJ databases">
        <authorList>
            <consortium name="ENA_rothamsted_submissions"/>
            <consortium name="culmorum"/>
            <person name="King R."/>
        </authorList>
    </citation>
    <scope>NUCLEOTIDE SEQUENCE</scope>
</reference>
<gene>
    <name evidence="7" type="ORF">CHIRRI_LOCUS10306</name>
</gene>
<dbReference type="Pfam" id="PF08395">
    <property type="entry name" value="7tm_7"/>
    <property type="match status" value="1"/>
</dbReference>
<name>A0A9N9S1K1_9DIPT</name>
<evidence type="ECO:0000313" key="7">
    <source>
        <dbReference type="EMBL" id="CAG9807457.1"/>
    </source>
</evidence>
<keyword evidence="4 6" id="KW-1133">Transmembrane helix</keyword>
<evidence type="ECO:0000313" key="8">
    <source>
        <dbReference type="Proteomes" id="UP001153620"/>
    </source>
</evidence>
<feature type="transmembrane region" description="Helical" evidence="6">
    <location>
        <begin position="63"/>
        <end position="91"/>
    </location>
</feature>
<dbReference type="GO" id="GO:0005886">
    <property type="term" value="C:plasma membrane"/>
    <property type="evidence" value="ECO:0007669"/>
    <property type="project" value="UniProtKB-SubCell"/>
</dbReference>
<dbReference type="AlphaFoldDB" id="A0A9N9S1K1"/>
<dbReference type="OrthoDB" id="7763494at2759"/>
<reference evidence="7" key="1">
    <citation type="submission" date="2022-01" db="EMBL/GenBank/DDBJ databases">
        <authorList>
            <person name="King R."/>
        </authorList>
    </citation>
    <scope>NUCLEOTIDE SEQUENCE</scope>
</reference>
<accession>A0A9N9S1K1</accession>
<organism evidence="7 8">
    <name type="scientific">Chironomus riparius</name>
    <dbReference type="NCBI Taxonomy" id="315576"/>
    <lineage>
        <taxon>Eukaryota</taxon>
        <taxon>Metazoa</taxon>
        <taxon>Ecdysozoa</taxon>
        <taxon>Arthropoda</taxon>
        <taxon>Hexapoda</taxon>
        <taxon>Insecta</taxon>
        <taxon>Pterygota</taxon>
        <taxon>Neoptera</taxon>
        <taxon>Endopterygota</taxon>
        <taxon>Diptera</taxon>
        <taxon>Nematocera</taxon>
        <taxon>Chironomoidea</taxon>
        <taxon>Chironomidae</taxon>
        <taxon>Chironominae</taxon>
        <taxon>Chironomus</taxon>
    </lineage>
</organism>
<protein>
    <recommendedName>
        <fullName evidence="9">Gustatory receptor</fullName>
    </recommendedName>
</protein>
<comment type="subcellular location">
    <subcellularLocation>
        <location evidence="1">Cell membrane</location>
        <topology evidence="1">Multi-pass membrane protein</topology>
    </subcellularLocation>
</comment>
<proteinExistence type="predicted"/>
<evidence type="ECO:0000256" key="5">
    <source>
        <dbReference type="ARBA" id="ARBA00023136"/>
    </source>
</evidence>